<reference evidence="1 2" key="1">
    <citation type="journal article" date="2019" name="Genome Biol. Evol.">
        <title>Insights into the evolution of the New World diploid cottons (Gossypium, subgenus Houzingenia) based on genome sequencing.</title>
        <authorList>
            <person name="Grover C.E."/>
            <person name="Arick M.A. 2nd"/>
            <person name="Thrash A."/>
            <person name="Conover J.L."/>
            <person name="Sanders W.S."/>
            <person name="Peterson D.G."/>
            <person name="Frelichowski J.E."/>
            <person name="Scheffler J.A."/>
            <person name="Scheffler B.E."/>
            <person name="Wendel J.F."/>
        </authorList>
    </citation>
    <scope>NUCLEOTIDE SEQUENCE [LARGE SCALE GENOMIC DNA]</scope>
    <source>
        <strain evidence="1">8</strain>
        <tissue evidence="1">Leaf</tissue>
    </source>
</reference>
<accession>A0A7J9DYC3</accession>
<sequence length="131" mass="14493">MGSWYRRPFLASTYAATLAFLRTKQKRVSFKMDIWNVISSAKVIALSHTQASAKNAFATSRAPSLESPQSLDASITAAGYVRTVPDAQQSPPHPSYLRTTISGSLEKVKRNFEDPLSLIRSKQHANPIFIP</sequence>
<gene>
    <name evidence="1" type="ORF">Gotri_014747</name>
</gene>
<dbReference type="AlphaFoldDB" id="A0A7J9DYC3"/>
<evidence type="ECO:0000313" key="2">
    <source>
        <dbReference type="Proteomes" id="UP000593568"/>
    </source>
</evidence>
<dbReference type="EMBL" id="JABEZW010000005">
    <property type="protein sequence ID" value="MBA0765578.1"/>
    <property type="molecule type" value="Genomic_DNA"/>
</dbReference>
<name>A0A7J9DYC3_9ROSI</name>
<feature type="non-terminal residue" evidence="1">
    <location>
        <position position="131"/>
    </location>
</feature>
<keyword evidence="2" id="KW-1185">Reference proteome</keyword>
<protein>
    <submittedName>
        <fullName evidence="1">Uncharacterized protein</fullName>
    </submittedName>
</protein>
<dbReference type="Proteomes" id="UP000593568">
    <property type="component" value="Unassembled WGS sequence"/>
</dbReference>
<comment type="caution">
    <text evidence="1">The sequence shown here is derived from an EMBL/GenBank/DDBJ whole genome shotgun (WGS) entry which is preliminary data.</text>
</comment>
<evidence type="ECO:0000313" key="1">
    <source>
        <dbReference type="EMBL" id="MBA0765578.1"/>
    </source>
</evidence>
<proteinExistence type="predicted"/>
<organism evidence="1 2">
    <name type="scientific">Gossypium trilobum</name>
    <dbReference type="NCBI Taxonomy" id="34281"/>
    <lineage>
        <taxon>Eukaryota</taxon>
        <taxon>Viridiplantae</taxon>
        <taxon>Streptophyta</taxon>
        <taxon>Embryophyta</taxon>
        <taxon>Tracheophyta</taxon>
        <taxon>Spermatophyta</taxon>
        <taxon>Magnoliopsida</taxon>
        <taxon>eudicotyledons</taxon>
        <taxon>Gunneridae</taxon>
        <taxon>Pentapetalae</taxon>
        <taxon>rosids</taxon>
        <taxon>malvids</taxon>
        <taxon>Malvales</taxon>
        <taxon>Malvaceae</taxon>
        <taxon>Malvoideae</taxon>
        <taxon>Gossypium</taxon>
    </lineage>
</organism>